<dbReference type="Gene3D" id="3.30.2310.20">
    <property type="entry name" value="RelE-like"/>
    <property type="match status" value="1"/>
</dbReference>
<gene>
    <name evidence="3" type="ordered locus">Anacy_1999</name>
</gene>
<sequence length="77" mass="8780">MSNYSLTDEAIQDINEICDDLSNFNLGSATEFLNSIENKCQTLAQFPNIGRSYAELSPELRGISVNPYIIFYRLIQR</sequence>
<dbReference type="PANTHER" id="PTHR33755:SF6">
    <property type="entry name" value="PLASMID STABILIZATION SYSTEM PROTEIN"/>
    <property type="match status" value="1"/>
</dbReference>
<keyword evidence="2" id="KW-1277">Toxin-antitoxin system</keyword>
<dbReference type="PATRIC" id="fig|272123.3.peg.2178"/>
<evidence type="ECO:0000256" key="1">
    <source>
        <dbReference type="ARBA" id="ARBA00006226"/>
    </source>
</evidence>
<dbReference type="RefSeq" id="WP_015214129.1">
    <property type="nucleotide sequence ID" value="NC_019771.1"/>
</dbReference>
<comment type="similarity">
    <text evidence="1">Belongs to the RelE toxin family.</text>
</comment>
<dbReference type="PANTHER" id="PTHR33755">
    <property type="entry name" value="TOXIN PARE1-RELATED"/>
    <property type="match status" value="1"/>
</dbReference>
<accession>K9ZE45</accession>
<organism evidence="3 4">
    <name type="scientific">Anabaena cylindrica (strain ATCC 27899 / PCC 7122)</name>
    <dbReference type="NCBI Taxonomy" id="272123"/>
    <lineage>
        <taxon>Bacteria</taxon>
        <taxon>Bacillati</taxon>
        <taxon>Cyanobacteriota</taxon>
        <taxon>Cyanophyceae</taxon>
        <taxon>Nostocales</taxon>
        <taxon>Nostocaceae</taxon>
        <taxon>Anabaena</taxon>
    </lineage>
</organism>
<dbReference type="STRING" id="272123.Anacy_1999"/>
<dbReference type="HOGENOM" id="CLU_147162_10_1_3"/>
<proteinExistence type="inferred from homology"/>
<dbReference type="OrthoDB" id="9798046at2"/>
<dbReference type="EMBL" id="CP003659">
    <property type="protein sequence ID" value="AFZ57483.1"/>
    <property type="molecule type" value="Genomic_DNA"/>
</dbReference>
<dbReference type="InterPro" id="IPR007712">
    <property type="entry name" value="RelE/ParE_toxin"/>
</dbReference>
<dbReference type="eggNOG" id="COG3668">
    <property type="taxonomic scope" value="Bacteria"/>
</dbReference>
<dbReference type="InterPro" id="IPR035093">
    <property type="entry name" value="RelE/ParE_toxin_dom_sf"/>
</dbReference>
<evidence type="ECO:0000313" key="3">
    <source>
        <dbReference type="EMBL" id="AFZ57483.1"/>
    </source>
</evidence>
<protein>
    <submittedName>
        <fullName evidence="3">Plasmid stabilization system</fullName>
    </submittedName>
</protein>
<dbReference type="InterPro" id="IPR051803">
    <property type="entry name" value="TA_system_RelE-like_toxin"/>
</dbReference>
<evidence type="ECO:0000313" key="4">
    <source>
        <dbReference type="Proteomes" id="UP000010474"/>
    </source>
</evidence>
<dbReference type="Proteomes" id="UP000010474">
    <property type="component" value="Chromosome"/>
</dbReference>
<evidence type="ECO:0000256" key="2">
    <source>
        <dbReference type="ARBA" id="ARBA00022649"/>
    </source>
</evidence>
<name>K9ZE45_ANACC</name>
<dbReference type="KEGG" id="acy:Anacy_1999"/>
<dbReference type="Pfam" id="PF05016">
    <property type="entry name" value="ParE_toxin"/>
    <property type="match status" value="1"/>
</dbReference>
<dbReference type="AlphaFoldDB" id="K9ZE45"/>
<keyword evidence="4" id="KW-1185">Reference proteome</keyword>
<reference evidence="4" key="1">
    <citation type="journal article" date="2013" name="Proc. Natl. Acad. Sci. U.S.A.">
        <title>Improving the coverage of the cyanobacterial phylum using diversity-driven genome sequencing.</title>
        <authorList>
            <person name="Shih P.M."/>
            <person name="Wu D."/>
            <person name="Latifi A."/>
            <person name="Axen S.D."/>
            <person name="Fewer D.P."/>
            <person name="Talla E."/>
            <person name="Calteau A."/>
            <person name="Cai F."/>
            <person name="Tandeau de Marsac N."/>
            <person name="Rippka R."/>
            <person name="Herdman M."/>
            <person name="Sivonen K."/>
            <person name="Coursin T."/>
            <person name="Laurent T."/>
            <person name="Goodwin L."/>
            <person name="Nolan M."/>
            <person name="Davenport K.W."/>
            <person name="Han C.S."/>
            <person name="Rubin E.M."/>
            <person name="Eisen J.A."/>
            <person name="Woyke T."/>
            <person name="Gugger M."/>
            <person name="Kerfeld C.A."/>
        </authorList>
    </citation>
    <scope>NUCLEOTIDE SEQUENCE [LARGE SCALE GENOMIC DNA]</scope>
    <source>
        <strain evidence="4">ATCC 27899 / PCC 7122</strain>
    </source>
</reference>